<sequence>MLNRNVVLKNIAAPGWALMNAFILLVLVLSQAVHAQSGTWQRIDLNNKASLRGSAVYQNSLWVTGSNNTVFVSQDAGKTWHDRSVSAEITTDFRDIALFDHNHAIVMGAGTGPQSVLYQTLDAGKTWQRLLLNAAKSGFFNAIAFWDKNTGLLLGDPVDGYYVIKKTQDGGKTWRRIALDKLPTIADNEAAFAASGNTLITGANGQAWLTTGGFAASVYYSNDWGESWRRQAVPLFRATATAGGYALALNQRQQVFVLGGDYQQRAQQYQNIAVYAQQQWQPVDAGLRGLRTAMACNNSVCIISGRTGSDISFDQGQHWQAFDDASAAKTQAGFYTLASSEHVILAAGEQGKVALYVNE</sequence>
<dbReference type="GO" id="GO:0015979">
    <property type="term" value="P:photosynthesis"/>
    <property type="evidence" value="ECO:0007669"/>
    <property type="project" value="UniProtKB-KW"/>
</dbReference>
<dbReference type="PANTHER" id="PTHR47199:SF2">
    <property type="entry name" value="PHOTOSYSTEM II STABILITY_ASSEMBLY FACTOR HCF136, CHLOROPLASTIC"/>
    <property type="match status" value="1"/>
</dbReference>
<reference evidence="5" key="1">
    <citation type="submission" date="2016-10" db="EMBL/GenBank/DDBJ databases">
        <authorList>
            <person name="Varghese N."/>
            <person name="Submissions S."/>
        </authorList>
    </citation>
    <scope>NUCLEOTIDE SEQUENCE [LARGE SCALE GENOMIC DNA]</scope>
    <source>
        <strain evidence="5">CGMCC 1.9127</strain>
    </source>
</reference>
<dbReference type="Gene3D" id="2.130.10.10">
    <property type="entry name" value="YVTN repeat-like/Quinoprotein amine dehydrogenase"/>
    <property type="match status" value="2"/>
</dbReference>
<evidence type="ECO:0000256" key="2">
    <source>
        <dbReference type="ARBA" id="ARBA00023276"/>
    </source>
</evidence>
<dbReference type="PANTHER" id="PTHR47199">
    <property type="entry name" value="PHOTOSYSTEM II STABILITY/ASSEMBLY FACTOR HCF136, CHLOROPLASTIC"/>
    <property type="match status" value="1"/>
</dbReference>
<feature type="domain" description="Photosynthesis system II assembly factor Ycf48/Hcf136-like" evidence="3">
    <location>
        <begin position="56"/>
        <end position="109"/>
    </location>
</feature>
<keyword evidence="1" id="KW-0602">Photosynthesis</keyword>
<gene>
    <name evidence="4" type="ORF">SAMN05216262_1249</name>
</gene>
<dbReference type="EMBL" id="FOBI01000024">
    <property type="protein sequence ID" value="SEL82137.1"/>
    <property type="molecule type" value="Genomic_DNA"/>
</dbReference>
<protein>
    <recommendedName>
        <fullName evidence="3">Photosynthesis system II assembly factor Ycf48/Hcf136-like domain-containing protein</fullName>
    </recommendedName>
</protein>
<keyword evidence="5" id="KW-1185">Reference proteome</keyword>
<dbReference type="AlphaFoldDB" id="A0A1H7TE60"/>
<evidence type="ECO:0000313" key="5">
    <source>
        <dbReference type="Proteomes" id="UP000199297"/>
    </source>
</evidence>
<keyword evidence="2" id="KW-0604">Photosystem II</keyword>
<dbReference type="CDD" id="cd15482">
    <property type="entry name" value="Sialidase_non-viral"/>
    <property type="match status" value="1"/>
</dbReference>
<dbReference type="Pfam" id="PF14870">
    <property type="entry name" value="PSII_BNR"/>
    <property type="match status" value="1"/>
</dbReference>
<dbReference type="SUPFAM" id="SSF110296">
    <property type="entry name" value="Oligoxyloglucan reducing end-specific cellobiohydrolase"/>
    <property type="match status" value="1"/>
</dbReference>
<dbReference type="GO" id="GO:0009523">
    <property type="term" value="C:photosystem II"/>
    <property type="evidence" value="ECO:0007669"/>
    <property type="project" value="UniProtKB-KW"/>
</dbReference>
<evidence type="ECO:0000259" key="3">
    <source>
        <dbReference type="Pfam" id="PF14870"/>
    </source>
</evidence>
<organism evidence="4 5">
    <name type="scientific">Colwellia chukchiensis</name>
    <dbReference type="NCBI Taxonomy" id="641665"/>
    <lineage>
        <taxon>Bacteria</taxon>
        <taxon>Pseudomonadati</taxon>
        <taxon>Pseudomonadota</taxon>
        <taxon>Gammaproteobacteria</taxon>
        <taxon>Alteromonadales</taxon>
        <taxon>Colwelliaceae</taxon>
        <taxon>Colwellia</taxon>
    </lineage>
</organism>
<proteinExistence type="predicted"/>
<evidence type="ECO:0000256" key="1">
    <source>
        <dbReference type="ARBA" id="ARBA00022531"/>
    </source>
</evidence>
<dbReference type="InterPro" id="IPR028203">
    <property type="entry name" value="PSII_CF48-like_dom"/>
</dbReference>
<dbReference type="Proteomes" id="UP000199297">
    <property type="component" value="Unassembled WGS sequence"/>
</dbReference>
<dbReference type="STRING" id="641665.GCA_002104455_02108"/>
<evidence type="ECO:0000313" key="4">
    <source>
        <dbReference type="EMBL" id="SEL82137.1"/>
    </source>
</evidence>
<accession>A0A1H7TE60</accession>
<name>A0A1H7TE60_9GAMM</name>
<dbReference type="InterPro" id="IPR015943">
    <property type="entry name" value="WD40/YVTN_repeat-like_dom_sf"/>
</dbReference>